<dbReference type="PANTHER" id="PTHR43319:SF3">
    <property type="entry name" value="BETA-LACTAMASE-RELATED DOMAIN-CONTAINING PROTEIN"/>
    <property type="match status" value="1"/>
</dbReference>
<dbReference type="InterPro" id="IPR001466">
    <property type="entry name" value="Beta-lactam-related"/>
</dbReference>
<proteinExistence type="predicted"/>
<evidence type="ECO:0000313" key="2">
    <source>
        <dbReference type="EMBL" id="GIM97121.1"/>
    </source>
</evidence>
<evidence type="ECO:0000259" key="1">
    <source>
        <dbReference type="Pfam" id="PF00144"/>
    </source>
</evidence>
<dbReference type="EMBL" id="BOQN01000133">
    <property type="protein sequence ID" value="GIM97121.1"/>
    <property type="molecule type" value="Genomic_DNA"/>
</dbReference>
<keyword evidence="3" id="KW-1185">Reference proteome</keyword>
<reference evidence="2 3" key="1">
    <citation type="submission" date="2021-03" db="EMBL/GenBank/DDBJ databases">
        <title>Whole genome shotgun sequence of Actinoplanes toevensis NBRC 105298.</title>
        <authorList>
            <person name="Komaki H."/>
            <person name="Tamura T."/>
        </authorList>
    </citation>
    <scope>NUCLEOTIDE SEQUENCE [LARGE SCALE GENOMIC DNA]</scope>
    <source>
        <strain evidence="2 3">NBRC 105298</strain>
    </source>
</reference>
<organism evidence="2 3">
    <name type="scientific">Paractinoplanes toevensis</name>
    <dbReference type="NCBI Taxonomy" id="571911"/>
    <lineage>
        <taxon>Bacteria</taxon>
        <taxon>Bacillati</taxon>
        <taxon>Actinomycetota</taxon>
        <taxon>Actinomycetes</taxon>
        <taxon>Micromonosporales</taxon>
        <taxon>Micromonosporaceae</taxon>
        <taxon>Paractinoplanes</taxon>
    </lineage>
</organism>
<evidence type="ECO:0000313" key="3">
    <source>
        <dbReference type="Proteomes" id="UP000677082"/>
    </source>
</evidence>
<dbReference type="SUPFAM" id="SSF56601">
    <property type="entry name" value="beta-lactamase/transpeptidase-like"/>
    <property type="match status" value="1"/>
</dbReference>
<dbReference type="InterPro" id="IPR052907">
    <property type="entry name" value="Beta-lactamase/esterase"/>
</dbReference>
<gene>
    <name evidence="2" type="ORF">Ato02nite_089140</name>
</gene>
<dbReference type="Pfam" id="PF00144">
    <property type="entry name" value="Beta-lactamase"/>
    <property type="match status" value="1"/>
</dbReference>
<accession>A0A919WBF8</accession>
<protein>
    <recommendedName>
        <fullName evidence="1">Beta-lactamase-related domain-containing protein</fullName>
    </recommendedName>
</protein>
<feature type="domain" description="Beta-lactamase-related" evidence="1">
    <location>
        <begin position="37"/>
        <end position="114"/>
    </location>
</feature>
<dbReference type="Gene3D" id="3.40.710.10">
    <property type="entry name" value="DD-peptidase/beta-lactamase superfamily"/>
    <property type="match status" value="1"/>
</dbReference>
<dbReference type="Proteomes" id="UP000677082">
    <property type="component" value="Unassembled WGS sequence"/>
</dbReference>
<name>A0A919WBF8_9ACTN</name>
<dbReference type="AlphaFoldDB" id="A0A919WBF8"/>
<comment type="caution">
    <text evidence="2">The sequence shown here is derived from an EMBL/GenBank/DDBJ whole genome shotgun (WGS) entry which is preliminary data.</text>
</comment>
<dbReference type="InterPro" id="IPR012338">
    <property type="entry name" value="Beta-lactam/transpept-like"/>
</dbReference>
<dbReference type="PANTHER" id="PTHR43319">
    <property type="entry name" value="BETA-LACTAMASE-RELATED"/>
    <property type="match status" value="1"/>
</dbReference>
<sequence>MADIVPPPPLPFDIEDLDHSQPAYRTFTGPAVTAEEANTAEWRRAVLAEQTAGIDQVNGLFLRWGLGFALSDPRTLAWVPSGRIGYWGGWGGSMGVVDLDRRMTIGYVMNRMGGDILGSDRSADYIGAVYEAMT</sequence>